<proteinExistence type="predicted"/>
<dbReference type="OrthoDB" id="7888869at2"/>
<dbReference type="PANTHER" id="PTHR30290">
    <property type="entry name" value="PERIPLASMIC BINDING COMPONENT OF ABC TRANSPORTER"/>
    <property type="match status" value="1"/>
</dbReference>
<dbReference type="GO" id="GO:0015833">
    <property type="term" value="P:peptide transport"/>
    <property type="evidence" value="ECO:0007669"/>
    <property type="project" value="TreeGrafter"/>
</dbReference>
<dbReference type="KEGG" id="cbq:AL705_00525"/>
<reference evidence="2 3" key="1">
    <citation type="journal article" date="2015" name="Genome Announc.">
        <title>Complete Genome Sequences for Two Strains of a Novel Fastidious, Partially Acid-Fast, Gram-Positive Corynebacterineae Bacterium, Derived from Human Clinical Samples.</title>
        <authorList>
            <person name="Nicholson A.C."/>
            <person name="Bell M."/>
            <person name="Humrighouse B.W."/>
            <person name="McQuiston J.R."/>
        </authorList>
    </citation>
    <scope>NUCLEOTIDE SEQUENCE [LARGE SCALE GENOMIC DNA]</scope>
    <source>
        <strain evidence="2 3">X1698</strain>
    </source>
</reference>
<gene>
    <name evidence="2" type="ORF">AL705_00525</name>
</gene>
<name>A0A0M3TBD9_9ACTN</name>
<dbReference type="InterPro" id="IPR000914">
    <property type="entry name" value="SBP_5_dom"/>
</dbReference>
<dbReference type="RefSeq" id="WP_053961349.1">
    <property type="nucleotide sequence ID" value="NZ_CP012390.1"/>
</dbReference>
<dbReference type="Proteomes" id="UP000068137">
    <property type="component" value="Chromosome"/>
</dbReference>
<dbReference type="Pfam" id="PF00496">
    <property type="entry name" value="SBP_bac_5"/>
    <property type="match status" value="1"/>
</dbReference>
<dbReference type="PATRIC" id="fig|1562462.4.peg.110"/>
<evidence type="ECO:0000313" key="2">
    <source>
        <dbReference type="EMBL" id="ALE18464.1"/>
    </source>
</evidence>
<dbReference type="Gene3D" id="3.90.76.10">
    <property type="entry name" value="Dipeptide-binding Protein, Domain 1"/>
    <property type="match status" value="1"/>
</dbReference>
<dbReference type="Gene3D" id="3.40.190.10">
    <property type="entry name" value="Periplasmic binding protein-like II"/>
    <property type="match status" value="1"/>
</dbReference>
<accession>A0A0M3TBD9</accession>
<evidence type="ECO:0000313" key="3">
    <source>
        <dbReference type="Proteomes" id="UP000068137"/>
    </source>
</evidence>
<dbReference type="GO" id="GO:1904680">
    <property type="term" value="F:peptide transmembrane transporter activity"/>
    <property type="evidence" value="ECO:0007669"/>
    <property type="project" value="TreeGrafter"/>
</dbReference>
<dbReference type="PROSITE" id="PS51257">
    <property type="entry name" value="PROKAR_LIPOPROTEIN"/>
    <property type="match status" value="1"/>
</dbReference>
<dbReference type="PANTHER" id="PTHR30290:SF65">
    <property type="entry name" value="MONOACYL PHOSPHATIDYLINOSITOL TETRAMANNOSIDE-BINDING PROTEIN LPQW-RELATED"/>
    <property type="match status" value="1"/>
</dbReference>
<feature type="domain" description="Solute-binding protein family 5" evidence="1">
    <location>
        <begin position="97"/>
        <end position="455"/>
    </location>
</feature>
<dbReference type="AlphaFoldDB" id="A0A0M3TBD9"/>
<organism evidence="2 3">
    <name type="scientific">Lawsonella clevelandensis</name>
    <dbReference type="NCBI Taxonomy" id="1528099"/>
    <lineage>
        <taxon>Bacteria</taxon>
        <taxon>Bacillati</taxon>
        <taxon>Actinomycetota</taxon>
        <taxon>Actinomycetes</taxon>
        <taxon>Mycobacteriales</taxon>
        <taxon>Lawsonellaceae</taxon>
        <taxon>Lawsonella</taxon>
    </lineage>
</organism>
<dbReference type="InterPro" id="IPR039424">
    <property type="entry name" value="SBP_5"/>
</dbReference>
<evidence type="ECO:0000259" key="1">
    <source>
        <dbReference type="Pfam" id="PF00496"/>
    </source>
</evidence>
<sequence length="566" mass="61036">MASTALRHCGIVGTICSLVIGLSGCTTGGLSEAVGYAIDGPVVDYNAATVAGHTGGSLAAFPRVNIGFSYLDGLGNRLADTEFGTVQVKLGAPVRVEMHINDRAEFSDGEPITCDDVLFSWLARHPQQGSPFNAMSMPGLSEIGTINCSPQSKHAEIVFQSGQLPRDWLALFGAGTIMPWHIVSRATGVKDLRELLAGSNPEGLARVAEFWNKGWRFDRPSLDLSRFVSSGPYKITGIDEEGAITLERNDKWWGQPARIGRVVIYSTGTNVKQHITDGDVQVGDIAYDDNNPAAPEGATSAAVSSENIMQLRLSTRGLFADPQVRRTFLACVPRTHIQEFVTKDKQSAAGTPEVLGRPAVSILPLGNDPVARQVSEWTHLDTQGTLRKLPRKQRVNIVYPAASSRAKHVIEMMGDACKSRGFTVVGTPTETYTGEILASGNVQAGLFGTAGAVGPGGSFDVASGLVGLSPYRLPDFRKGDARELFVRVTRLNNTQGEDMPIQKDGIDRNTVYAQTVTNLQQYLLDMGYALPLYVQPRWQFVSPGLQGVTQGRSAASVGWNMDRWNS</sequence>
<protein>
    <recommendedName>
        <fullName evidence="1">Solute-binding protein family 5 domain-containing protein</fullName>
    </recommendedName>
</protein>
<dbReference type="SUPFAM" id="SSF53850">
    <property type="entry name" value="Periplasmic binding protein-like II"/>
    <property type="match status" value="1"/>
</dbReference>
<dbReference type="EMBL" id="CP012390">
    <property type="protein sequence ID" value="ALE18464.1"/>
    <property type="molecule type" value="Genomic_DNA"/>
</dbReference>
<dbReference type="STRING" id="1528099.AL705_00525"/>